<dbReference type="InterPro" id="IPR036612">
    <property type="entry name" value="KH_dom_type_1_sf"/>
</dbReference>
<evidence type="ECO:0000313" key="5">
    <source>
        <dbReference type="EMBL" id="KAJ8512253.1"/>
    </source>
</evidence>
<feature type="domain" description="K Homology" evidence="4">
    <location>
        <begin position="240"/>
        <end position="315"/>
    </location>
</feature>
<protein>
    <recommendedName>
        <fullName evidence="4">K Homology domain-containing protein</fullName>
    </recommendedName>
</protein>
<reference evidence="5 6" key="1">
    <citation type="submission" date="2022-12" db="EMBL/GenBank/DDBJ databases">
        <title>Chromosome-scale assembly of the Ensete ventricosum genome.</title>
        <authorList>
            <person name="Dussert Y."/>
            <person name="Stocks J."/>
            <person name="Wendawek A."/>
            <person name="Woldeyes F."/>
            <person name="Nichols R.A."/>
            <person name="Borrell J.S."/>
        </authorList>
    </citation>
    <scope>NUCLEOTIDE SEQUENCE [LARGE SCALE GENOMIC DNA]</scope>
    <source>
        <strain evidence="6">cv. Maze</strain>
        <tissue evidence="5">Seeds</tissue>
    </source>
</reference>
<dbReference type="InterPro" id="IPR004087">
    <property type="entry name" value="KH_dom"/>
</dbReference>
<dbReference type="SMART" id="SM00322">
    <property type="entry name" value="KH"/>
    <property type="match status" value="3"/>
</dbReference>
<dbReference type="SUPFAM" id="SSF54791">
    <property type="entry name" value="Eukaryotic type KH-domain (KH-domain type I)"/>
    <property type="match status" value="3"/>
</dbReference>
<dbReference type="Gene3D" id="3.30.1370.10">
    <property type="entry name" value="K Homology domain, type 1"/>
    <property type="match status" value="3"/>
</dbReference>
<keyword evidence="1" id="KW-0677">Repeat</keyword>
<dbReference type="InterPro" id="IPR004088">
    <property type="entry name" value="KH_dom_type_1"/>
</dbReference>
<evidence type="ECO:0000256" key="2">
    <source>
        <dbReference type="PROSITE-ProRule" id="PRU00117"/>
    </source>
</evidence>
<accession>A0AAV8RYI3</accession>
<feature type="region of interest" description="Disordered" evidence="3">
    <location>
        <begin position="1"/>
        <end position="45"/>
    </location>
</feature>
<keyword evidence="2" id="KW-0694">RNA-binding</keyword>
<dbReference type="EMBL" id="JAQQAF010000001">
    <property type="protein sequence ID" value="KAJ8512253.1"/>
    <property type="molecule type" value="Genomic_DNA"/>
</dbReference>
<dbReference type="Pfam" id="PF00013">
    <property type="entry name" value="KH_1"/>
    <property type="match status" value="3"/>
</dbReference>
<evidence type="ECO:0000313" key="6">
    <source>
        <dbReference type="Proteomes" id="UP001222027"/>
    </source>
</evidence>
<dbReference type="CDD" id="cd22460">
    <property type="entry name" value="KH-I_PEPPER_rpt2_like"/>
    <property type="match status" value="1"/>
</dbReference>
<dbReference type="GO" id="GO:0003723">
    <property type="term" value="F:RNA binding"/>
    <property type="evidence" value="ECO:0007669"/>
    <property type="project" value="UniProtKB-UniRule"/>
</dbReference>
<evidence type="ECO:0000256" key="1">
    <source>
        <dbReference type="ARBA" id="ARBA00022737"/>
    </source>
</evidence>
<evidence type="ECO:0000256" key="3">
    <source>
        <dbReference type="SAM" id="MobiDB-lite"/>
    </source>
</evidence>
<feature type="domain" description="K Homology" evidence="4">
    <location>
        <begin position="146"/>
        <end position="219"/>
    </location>
</feature>
<proteinExistence type="predicted"/>
<feature type="region of interest" description="Disordered" evidence="3">
    <location>
        <begin position="67"/>
        <end position="141"/>
    </location>
</feature>
<evidence type="ECO:0000259" key="4">
    <source>
        <dbReference type="SMART" id="SM00322"/>
    </source>
</evidence>
<dbReference type="AlphaFoldDB" id="A0AAV8RYI3"/>
<organism evidence="5 6">
    <name type="scientific">Ensete ventricosum</name>
    <name type="common">Abyssinian banana</name>
    <name type="synonym">Musa ensete</name>
    <dbReference type="NCBI Taxonomy" id="4639"/>
    <lineage>
        <taxon>Eukaryota</taxon>
        <taxon>Viridiplantae</taxon>
        <taxon>Streptophyta</taxon>
        <taxon>Embryophyta</taxon>
        <taxon>Tracheophyta</taxon>
        <taxon>Spermatophyta</taxon>
        <taxon>Magnoliopsida</taxon>
        <taxon>Liliopsida</taxon>
        <taxon>Zingiberales</taxon>
        <taxon>Musaceae</taxon>
        <taxon>Ensete</taxon>
    </lineage>
</organism>
<name>A0AAV8RYI3_ENSVE</name>
<keyword evidence="6" id="KW-1185">Reference proteome</keyword>
<gene>
    <name evidence="5" type="ORF">OPV22_002687</name>
</gene>
<sequence length="560" mass="60489">MLLPQRSNNATTTPLPAANPTRSIKVGHSWPPSHRDRITQQQRLYPPLTEPLLRRSLSLPTMAAVPDYTAGNETPADAEPMAEAPFSPTAEVETEQNDADADAGAEEAAEAAAEEMAAQDEAPLEAGASVQGGGGPEVKKWPGWPGDNVFRLIVPVLKVGSIIGRKGELIKKLCEETKARVRILEGPIGVNDRIVLISGKEEPEAEISPAMDAVVRIFKRVNGISDIAADGRNLGSAAPGTCSVRLLVAAAQAVNLIGKKGEAIRTIQESSNATVRVLTGSELPLYAAPDERIVEIQGESIKVLKALEAVIQHLRKFLVDHSVLPLFEKSYNAPVMQDQSVDAWGENTRSLSHTVQQSSICNDYGLPLKHDSFFYDHEPQLESQIPRSGLALYGQDPAVPGLRSSAPGHSGSALEVTHKMQIPLMHAEDIIGLGGGNIAYIRHSSRAFITVQETRGLPDEITVEIKGTTSQVHLAQQLIQEFIAGRREPLSSSYEGLDTGLRSSYSQLASPAYRAACQPPEQRPLCYLKSVEGANLLDLLFLNQLKPSFYPLGFDGVGWR</sequence>
<comment type="caution">
    <text evidence="5">The sequence shown here is derived from an EMBL/GenBank/DDBJ whole genome shotgun (WGS) entry which is preliminary data.</text>
</comment>
<dbReference type="Proteomes" id="UP001222027">
    <property type="component" value="Unassembled WGS sequence"/>
</dbReference>
<dbReference type="PANTHER" id="PTHR10288">
    <property type="entry name" value="KH DOMAIN CONTAINING RNA BINDING PROTEIN"/>
    <property type="match status" value="1"/>
</dbReference>
<dbReference type="CDD" id="cd22459">
    <property type="entry name" value="KH-I_PEPPER_rpt1_like"/>
    <property type="match status" value="1"/>
</dbReference>
<feature type="compositionally biased region" description="Acidic residues" evidence="3">
    <location>
        <begin position="92"/>
        <end position="113"/>
    </location>
</feature>
<dbReference type="PROSITE" id="PS50084">
    <property type="entry name" value="KH_TYPE_1"/>
    <property type="match status" value="3"/>
</dbReference>
<feature type="domain" description="K Homology" evidence="4">
    <location>
        <begin position="414"/>
        <end position="484"/>
    </location>
</feature>
<feature type="compositionally biased region" description="Low complexity" evidence="3">
    <location>
        <begin position="8"/>
        <end position="21"/>
    </location>
</feature>